<dbReference type="Pfam" id="PF06439">
    <property type="entry name" value="3keto-disac_hyd"/>
    <property type="match status" value="1"/>
</dbReference>
<feature type="domain" description="3-keto-alpha-glucoside-1,2-lyase/3-keto-2-hydroxy-glucal hydratase" evidence="1">
    <location>
        <begin position="35"/>
        <end position="262"/>
    </location>
</feature>
<reference evidence="2 3" key="1">
    <citation type="journal article" date="2015" name="Int. J. Syst. Evol. Microbiol.">
        <title>Mariniphaga sediminis sp. nov., isolated from coastal sediment.</title>
        <authorList>
            <person name="Wang F.Q."/>
            <person name="Shen Q.Y."/>
            <person name="Chen G.J."/>
            <person name="Du Z.J."/>
        </authorList>
    </citation>
    <scope>NUCLEOTIDE SEQUENCE [LARGE SCALE GENOMIC DNA]</scope>
    <source>
        <strain evidence="2 3">SY21</strain>
    </source>
</reference>
<dbReference type="InterPro" id="IPR010496">
    <property type="entry name" value="AL/BT2_dom"/>
</dbReference>
<proteinExistence type="predicted"/>
<dbReference type="Proteomes" id="UP000266441">
    <property type="component" value="Unassembled WGS sequence"/>
</dbReference>
<comment type="caution">
    <text evidence="2">The sequence shown here is derived from an EMBL/GenBank/DDBJ whole genome shotgun (WGS) entry which is preliminary data.</text>
</comment>
<evidence type="ECO:0000313" key="3">
    <source>
        <dbReference type="Proteomes" id="UP000266441"/>
    </source>
</evidence>
<keyword evidence="3" id="KW-1185">Reference proteome</keyword>
<evidence type="ECO:0000259" key="1">
    <source>
        <dbReference type="Pfam" id="PF06439"/>
    </source>
</evidence>
<accession>A0A399CVL8</accession>
<name>A0A399CVL8_9BACT</name>
<evidence type="ECO:0000313" key="2">
    <source>
        <dbReference type="EMBL" id="RIH63276.1"/>
    </source>
</evidence>
<gene>
    <name evidence="2" type="ORF">D1164_20710</name>
</gene>
<dbReference type="GO" id="GO:0016787">
    <property type="term" value="F:hydrolase activity"/>
    <property type="evidence" value="ECO:0007669"/>
    <property type="project" value="InterPro"/>
</dbReference>
<dbReference type="OrthoDB" id="9787527at2"/>
<dbReference type="AlphaFoldDB" id="A0A399CVL8"/>
<dbReference type="Gene3D" id="2.60.120.560">
    <property type="entry name" value="Exo-inulinase, domain 1"/>
    <property type="match status" value="1"/>
</dbReference>
<protein>
    <submittedName>
        <fullName evidence="2">DUF1080 domain-containing protein</fullName>
    </submittedName>
</protein>
<dbReference type="EMBL" id="QWET01000023">
    <property type="protein sequence ID" value="RIH63276.1"/>
    <property type="molecule type" value="Genomic_DNA"/>
</dbReference>
<sequence>MLIIVVIMMVTACNSGKKSQQEQTKSAQASVEENWIPLFNGKNLEGWQIKFTGYELGYNLNNTFRVEDGLLRVRYDDWDDWGGQFGHIFYDGEFSHYRLRVEYRFVGKQIEGGPGWAYRNNGLMLHGQSAESMEIDQDFPVSIEVQLLGGNGKNERSTMNLCTPGTNVEMDGILIEQHCTNSGSETFHGDQWVSVEVEVKGGEVIRHFIEGKEVMSYEKPQLDPREQYYEKLLPADGNKIISQGTISLQAESHPTDFRKIELLILEE</sequence>
<organism evidence="2 3">
    <name type="scientific">Mariniphaga sediminis</name>
    <dbReference type="NCBI Taxonomy" id="1628158"/>
    <lineage>
        <taxon>Bacteria</taxon>
        <taxon>Pseudomonadati</taxon>
        <taxon>Bacteroidota</taxon>
        <taxon>Bacteroidia</taxon>
        <taxon>Marinilabiliales</taxon>
        <taxon>Prolixibacteraceae</taxon>
        <taxon>Mariniphaga</taxon>
    </lineage>
</organism>